<proteinExistence type="inferred from homology"/>
<evidence type="ECO:0000256" key="5">
    <source>
        <dbReference type="ARBA" id="ARBA00022840"/>
    </source>
</evidence>
<feature type="coiled-coil region" evidence="6">
    <location>
        <begin position="26"/>
        <end position="60"/>
    </location>
</feature>
<dbReference type="InterPro" id="IPR003593">
    <property type="entry name" value="AAA+_ATPase"/>
</dbReference>
<dbReference type="SUPFAM" id="SSF52058">
    <property type="entry name" value="L domain-like"/>
    <property type="match status" value="1"/>
</dbReference>
<dbReference type="InterPro" id="IPR002182">
    <property type="entry name" value="NB-ARC"/>
</dbReference>
<dbReference type="KEGG" id="qsa:O6P43_013101"/>
<dbReference type="InterPro" id="IPR050905">
    <property type="entry name" value="Plant_NBS-LRR"/>
</dbReference>
<dbReference type="InterPro" id="IPR004146">
    <property type="entry name" value="DC1"/>
</dbReference>
<dbReference type="GO" id="GO:0005524">
    <property type="term" value="F:ATP binding"/>
    <property type="evidence" value="ECO:0007669"/>
    <property type="project" value="UniProtKB-KW"/>
</dbReference>
<evidence type="ECO:0000256" key="6">
    <source>
        <dbReference type="SAM" id="Coils"/>
    </source>
</evidence>
<dbReference type="Gene3D" id="3.40.50.300">
    <property type="entry name" value="P-loop containing nucleotide triphosphate hydrolases"/>
    <property type="match status" value="1"/>
</dbReference>
<dbReference type="Gene3D" id="3.80.10.10">
    <property type="entry name" value="Ribonuclease Inhibitor"/>
    <property type="match status" value="3"/>
</dbReference>
<dbReference type="InterPro" id="IPR057135">
    <property type="entry name" value="At4g27190-like_LRR"/>
</dbReference>
<evidence type="ECO:0000313" key="9">
    <source>
        <dbReference type="Proteomes" id="UP001163823"/>
    </source>
</evidence>
<dbReference type="Pfam" id="PF00931">
    <property type="entry name" value="NB-ARC"/>
    <property type="match status" value="1"/>
</dbReference>
<dbReference type="Proteomes" id="UP001163823">
    <property type="component" value="Chromosome 5"/>
</dbReference>
<keyword evidence="2" id="KW-0677">Repeat</keyword>
<dbReference type="EMBL" id="JARAOO010000005">
    <property type="protein sequence ID" value="KAJ7969093.1"/>
    <property type="molecule type" value="Genomic_DNA"/>
</dbReference>
<keyword evidence="9" id="KW-1185">Reference proteome</keyword>
<keyword evidence="5" id="KW-0067">ATP-binding</keyword>
<evidence type="ECO:0000256" key="4">
    <source>
        <dbReference type="ARBA" id="ARBA00022821"/>
    </source>
</evidence>
<dbReference type="InterPro" id="IPR027417">
    <property type="entry name" value="P-loop_NTPase"/>
</dbReference>
<evidence type="ECO:0000256" key="3">
    <source>
        <dbReference type="ARBA" id="ARBA00022741"/>
    </source>
</evidence>
<organism evidence="8 9">
    <name type="scientific">Quillaja saponaria</name>
    <name type="common">Soap bark tree</name>
    <dbReference type="NCBI Taxonomy" id="32244"/>
    <lineage>
        <taxon>Eukaryota</taxon>
        <taxon>Viridiplantae</taxon>
        <taxon>Streptophyta</taxon>
        <taxon>Embryophyta</taxon>
        <taxon>Tracheophyta</taxon>
        <taxon>Spermatophyta</taxon>
        <taxon>Magnoliopsida</taxon>
        <taxon>eudicotyledons</taxon>
        <taxon>Gunneridae</taxon>
        <taxon>Pentapetalae</taxon>
        <taxon>rosids</taxon>
        <taxon>fabids</taxon>
        <taxon>Fabales</taxon>
        <taxon>Quillajaceae</taxon>
        <taxon>Quillaja</taxon>
    </lineage>
</organism>
<keyword evidence="6" id="KW-0175">Coiled coil</keyword>
<dbReference type="GO" id="GO:0043531">
    <property type="term" value="F:ADP binding"/>
    <property type="evidence" value="ECO:0007669"/>
    <property type="project" value="InterPro"/>
</dbReference>
<protein>
    <submittedName>
        <fullName evidence="8">Disease resistance protein</fullName>
    </submittedName>
</protein>
<dbReference type="SUPFAM" id="SSF52540">
    <property type="entry name" value="P-loop containing nucleoside triphosphate hydrolases"/>
    <property type="match status" value="1"/>
</dbReference>
<evidence type="ECO:0000256" key="1">
    <source>
        <dbReference type="ARBA" id="ARBA00008894"/>
    </source>
</evidence>
<keyword evidence="3" id="KW-0547">Nucleotide-binding</keyword>
<comment type="caution">
    <text evidence="8">The sequence shown here is derived from an EMBL/GenBank/DDBJ whole genome shotgun (WGS) entry which is preliminary data.</text>
</comment>
<feature type="domain" description="AAA+ ATPase" evidence="7">
    <location>
        <begin position="174"/>
        <end position="313"/>
    </location>
</feature>
<dbReference type="PANTHER" id="PTHR33463">
    <property type="entry name" value="NB-ARC DOMAIN-CONTAINING PROTEIN-RELATED"/>
    <property type="match status" value="1"/>
</dbReference>
<dbReference type="PANTHER" id="PTHR33463:SF203">
    <property type="entry name" value="AAA+ ATPASE DOMAIN-CONTAINING PROTEIN"/>
    <property type="match status" value="1"/>
</dbReference>
<keyword evidence="4" id="KW-0611">Plant defense</keyword>
<dbReference type="Pfam" id="PF03107">
    <property type="entry name" value="C1_2"/>
    <property type="match status" value="1"/>
</dbReference>
<reference evidence="8" key="1">
    <citation type="journal article" date="2023" name="Science">
        <title>Elucidation of the pathway for biosynthesis of saponin adjuvants from the soapbark tree.</title>
        <authorList>
            <person name="Reed J."/>
            <person name="Orme A."/>
            <person name="El-Demerdash A."/>
            <person name="Owen C."/>
            <person name="Martin L.B.B."/>
            <person name="Misra R.C."/>
            <person name="Kikuchi S."/>
            <person name="Rejzek M."/>
            <person name="Martin A.C."/>
            <person name="Harkess A."/>
            <person name="Leebens-Mack J."/>
            <person name="Louveau T."/>
            <person name="Stephenson M.J."/>
            <person name="Osbourn A."/>
        </authorList>
    </citation>
    <scope>NUCLEOTIDE SEQUENCE</scope>
    <source>
        <strain evidence="8">S10</strain>
    </source>
</reference>
<comment type="similarity">
    <text evidence="1">Belongs to the disease resistance NB-LRR family.</text>
</comment>
<dbReference type="Gene3D" id="1.10.8.430">
    <property type="entry name" value="Helical domain of apoptotic protease-activating factors"/>
    <property type="match status" value="1"/>
</dbReference>
<dbReference type="InterPro" id="IPR032675">
    <property type="entry name" value="LRR_dom_sf"/>
</dbReference>
<dbReference type="SUPFAM" id="SSF52047">
    <property type="entry name" value="RNI-like"/>
    <property type="match status" value="2"/>
</dbReference>
<evidence type="ECO:0000256" key="2">
    <source>
        <dbReference type="ARBA" id="ARBA00022737"/>
    </source>
</evidence>
<dbReference type="GO" id="GO:0006952">
    <property type="term" value="P:defense response"/>
    <property type="evidence" value="ECO:0007669"/>
    <property type="project" value="UniProtKB-KW"/>
</dbReference>
<dbReference type="InterPro" id="IPR046349">
    <property type="entry name" value="C1-like_sf"/>
</dbReference>
<evidence type="ECO:0000259" key="7">
    <source>
        <dbReference type="SMART" id="SM00382"/>
    </source>
</evidence>
<gene>
    <name evidence="8" type="ORF">O6P43_013101</name>
</gene>
<name>A0AAD7M3G9_QUISA</name>
<dbReference type="InterPro" id="IPR042197">
    <property type="entry name" value="Apaf_helical"/>
</dbReference>
<dbReference type="Pfam" id="PF23247">
    <property type="entry name" value="LRR_RPS2"/>
    <property type="match status" value="3"/>
</dbReference>
<accession>A0AAD7M3G9</accession>
<evidence type="ECO:0000313" key="8">
    <source>
        <dbReference type="EMBL" id="KAJ7969093.1"/>
    </source>
</evidence>
<dbReference type="SUPFAM" id="SSF57889">
    <property type="entry name" value="Cysteine-rich domain"/>
    <property type="match status" value="1"/>
</dbReference>
<dbReference type="PRINTS" id="PR00364">
    <property type="entry name" value="DISEASERSIST"/>
</dbReference>
<sequence length="1442" mass="164496">MEIAIAIAAKVVEYTVAPIGRQLKYVIFNKSNVENLKTQVQRLEETKVRVQLDVDAAQMNGQQIHNDVQNWLSKVNELIGDASKLYGDDEGRLMMVNYSTCSGPNILSRHQISRKSNKLLLEVTKIQLNGNFSSVSYNPPPLPLTATLVTKDCKNIDSRTKTLTEIMEKLKDATIQTIGVWGFGGVGKTTLAKQVAKEVEESKMFGRVVMVTVTVNPDVRQIQGEIADALGLRFDEETQMGRANRLCQRINQENSILIIIDDIWGGFELQAIGVVLGDGHKGSKLLLTSRSYDVLKREMGIQVGFRLEVLQEKEAWSLFEEMTGDTVKDPNVQPIAIEVVKRCAGLPILIATVAKALKDEALYVWKDALKQLERFDEEGMHAKVYSALELSYNHLKGQEIKSLFLLIALHRQLFVYKYDLLILSVGLGLFKYVDTLEDARNRLDKLINDLKASCFLIEDSSEMVKIHDLVRDAGSSIAAKNQLFCIDFESESKEWPRKDILENFRGLFLSVRHQDDLPERLECPQLQVFALKCRHELLKIPDSFFDVMREVKVLCLYEMMLISSPSRILHGLKSLRALYLYHCTLEDIAIVGELTNLEILSVRRSDLKQLPNEIGRLYRLKMLDLMYCYSLKVIPPRVISNLIGLEELNMEGSFTNWEVEECNTKGCNASLGELNELPNLRSLCIKIPYVETLSTGMICSLLGKLQRFKVEFGQSLDSLPNICKFSQILRIESSSIIQSENWIRMLPEKVEYLILNGVNGVNNVFFDMNEKGFSQLKVLSVSNDAETECLINFVSSNHPRHVLRSLANLVIEQLSNLVHICRGPFTEESFCKLRYVSVSECERLKNMFPFSMRRVIPQLVEIFVLSCKSMEEIVSLERDAENLEPGLSDINEFTLLRSLCMEDLPALISFCSMKRTSSTSQGIYEKLTNDNEIKDQIDAVGIYENSLPFFSDKVLFPMLETLVIRHVDNLRIVWDHQLIPNSFSNLIEITLSDCAKLVAIFPYNLARNFQNLKLLTVQNCSSVEEIFYVREIHDEKTRANIGEISCHLKHLSLWGLPKLKHIWSGDPQEILGIFQDLQSIRTEKCENLSYILPAYLAKCLLQLESLDIISCGVTEIVTEDEGSSDVIKFHFPQVKYIRIKKSTKTQEILFRKVSDYQEHALAMHRQQELFSTRKIVSLAEKVIVPSLGSLHLRAKIATSLCLNDQFQDLLHNLKFLRLGDDSCLSCLVYSSISFQNVHTLHIEFFDALINLITFSTAKSTLVRLKKLSIRNCEKIEEIISSAGHQEQYGEDDEIVFSQLESLTLACLPNLIGFCLEKCTLKFPSLKEVNVRWCPKLKVFSSGILVAPLLNGVRHNEYILKEERWKGDLNNTVKQMFIEMQEMTKRFPVSVKHPLHEQHTLFRVQRSYVCDGCGKMGDEWSYFCRRCDFDLHPSCALEDNTRA</sequence>
<dbReference type="SMART" id="SM00382">
    <property type="entry name" value="AAA"/>
    <property type="match status" value="1"/>
</dbReference>